<evidence type="ECO:0000256" key="4">
    <source>
        <dbReference type="ARBA" id="ARBA00022692"/>
    </source>
</evidence>
<evidence type="ECO:0000256" key="2">
    <source>
        <dbReference type="ARBA" id="ARBA00022475"/>
    </source>
</evidence>
<sequence>MTESKTARRPRVCVAVFVCVTIVTLIVDRVTKNMALSSLTTDSQVPVVPGLLSLRLLHNPGASLGMGSSATWLISLFAMVVSVCLLVAGVRTTSVKWAGCLALAFSGAVGNLVDRVIYADGFLDGSVVDFLDYGWSVGNVADIWLVVAGVGLVALILLSVPFRDAGREDTRDSDAGPSNEHKER</sequence>
<feature type="transmembrane region" description="Helical" evidence="9">
    <location>
        <begin position="97"/>
        <end position="118"/>
    </location>
</feature>
<proteinExistence type="inferred from homology"/>
<dbReference type="AlphaFoldDB" id="A0A2N5JBM1"/>
<evidence type="ECO:0000256" key="5">
    <source>
        <dbReference type="ARBA" id="ARBA00022750"/>
    </source>
</evidence>
<organism evidence="11 12">
    <name type="scientific">Bifidobacterium margollesii</name>
    <dbReference type="NCBI Taxonomy" id="2020964"/>
    <lineage>
        <taxon>Bacteria</taxon>
        <taxon>Bacillati</taxon>
        <taxon>Actinomycetota</taxon>
        <taxon>Actinomycetes</taxon>
        <taxon>Bifidobacteriales</taxon>
        <taxon>Bifidobacteriaceae</taxon>
        <taxon>Bifidobacterium</taxon>
    </lineage>
</organism>
<dbReference type="Pfam" id="PF01252">
    <property type="entry name" value="Peptidase_A8"/>
    <property type="match status" value="1"/>
</dbReference>
<evidence type="ECO:0000256" key="1">
    <source>
        <dbReference type="ARBA" id="ARBA00006139"/>
    </source>
</evidence>
<dbReference type="EC" id="3.4.23.36" evidence="9"/>
<dbReference type="HAMAP" id="MF_00161">
    <property type="entry name" value="LspA"/>
    <property type="match status" value="1"/>
</dbReference>
<evidence type="ECO:0000256" key="7">
    <source>
        <dbReference type="ARBA" id="ARBA00022989"/>
    </source>
</evidence>
<dbReference type="GO" id="GO:0004190">
    <property type="term" value="F:aspartic-type endopeptidase activity"/>
    <property type="evidence" value="ECO:0007669"/>
    <property type="project" value="UniProtKB-UniRule"/>
</dbReference>
<comment type="catalytic activity">
    <reaction evidence="9">
        <text>Release of signal peptides from bacterial membrane prolipoproteins. Hydrolyzes -Xaa-Yaa-Zaa-|-(S,diacylglyceryl)Cys-, in which Xaa is hydrophobic (preferably Leu), and Yaa (Ala or Ser) and Zaa (Gly or Ala) have small, neutral side chains.</text>
        <dbReference type="EC" id="3.4.23.36"/>
    </reaction>
</comment>
<dbReference type="PANTHER" id="PTHR33695">
    <property type="entry name" value="LIPOPROTEIN SIGNAL PEPTIDASE"/>
    <property type="match status" value="1"/>
</dbReference>
<comment type="subcellular location">
    <subcellularLocation>
        <location evidence="9">Cell membrane</location>
        <topology evidence="9">Multi-pass membrane protein</topology>
    </subcellularLocation>
</comment>
<keyword evidence="2 9" id="KW-1003">Cell membrane</keyword>
<dbReference type="InterPro" id="IPR001872">
    <property type="entry name" value="Peptidase_A8"/>
</dbReference>
<evidence type="ECO:0000256" key="10">
    <source>
        <dbReference type="RuleBase" id="RU004181"/>
    </source>
</evidence>
<feature type="active site" evidence="9">
    <location>
        <position position="142"/>
    </location>
</feature>
<gene>
    <name evidence="9" type="primary">lspA</name>
    <name evidence="11" type="ORF">Uis1B_0594</name>
</gene>
<dbReference type="OrthoDB" id="4308908at2"/>
<accession>A0A2N5JBM1</accession>
<dbReference type="GO" id="GO:0005886">
    <property type="term" value="C:plasma membrane"/>
    <property type="evidence" value="ECO:0007669"/>
    <property type="project" value="UniProtKB-SubCell"/>
</dbReference>
<name>A0A2N5JBM1_9BIFI</name>
<feature type="transmembrane region" description="Helical" evidence="9">
    <location>
        <begin position="143"/>
        <end position="162"/>
    </location>
</feature>
<evidence type="ECO:0000313" key="12">
    <source>
        <dbReference type="Proteomes" id="UP000235050"/>
    </source>
</evidence>
<dbReference type="UniPathway" id="UPA00665"/>
<protein>
    <recommendedName>
        <fullName evidence="9">Lipoprotein signal peptidase</fullName>
        <ecNumber evidence="9">3.4.23.36</ecNumber>
    </recommendedName>
    <alternativeName>
        <fullName evidence="9">Prolipoprotein signal peptidase</fullName>
    </alternativeName>
    <alternativeName>
        <fullName evidence="9">Signal peptidase II</fullName>
        <shortName evidence="9">SPase II</shortName>
    </alternativeName>
</protein>
<evidence type="ECO:0000256" key="6">
    <source>
        <dbReference type="ARBA" id="ARBA00022801"/>
    </source>
</evidence>
<evidence type="ECO:0000313" key="11">
    <source>
        <dbReference type="EMBL" id="PLS31603.1"/>
    </source>
</evidence>
<evidence type="ECO:0000256" key="9">
    <source>
        <dbReference type="HAMAP-Rule" id="MF_00161"/>
    </source>
</evidence>
<dbReference type="PANTHER" id="PTHR33695:SF1">
    <property type="entry name" value="LIPOPROTEIN SIGNAL PEPTIDASE"/>
    <property type="match status" value="1"/>
</dbReference>
<dbReference type="Proteomes" id="UP000235050">
    <property type="component" value="Unassembled WGS sequence"/>
</dbReference>
<keyword evidence="6 9" id="KW-0378">Hydrolase</keyword>
<evidence type="ECO:0000256" key="3">
    <source>
        <dbReference type="ARBA" id="ARBA00022670"/>
    </source>
</evidence>
<keyword evidence="8 9" id="KW-0472">Membrane</keyword>
<evidence type="ECO:0000256" key="8">
    <source>
        <dbReference type="ARBA" id="ARBA00023136"/>
    </source>
</evidence>
<comment type="caution">
    <text evidence="11">The sequence shown here is derived from an EMBL/GenBank/DDBJ whole genome shotgun (WGS) entry which is preliminary data.</text>
</comment>
<reference evidence="11 12" key="1">
    <citation type="submission" date="2017-07" db="EMBL/GenBank/DDBJ databases">
        <title>Bifidobacterium novel species.</title>
        <authorList>
            <person name="Lugli G.A."/>
            <person name="Milani C."/>
            <person name="Duranti S."/>
            <person name="Mangifesta M."/>
        </authorList>
    </citation>
    <scope>NUCLEOTIDE SEQUENCE [LARGE SCALE GENOMIC DNA]</scope>
    <source>
        <strain evidence="12">Uis1B</strain>
    </source>
</reference>
<dbReference type="RefSeq" id="WP_101615449.1">
    <property type="nucleotide sequence ID" value="NZ_NMWU01000008.1"/>
</dbReference>
<keyword evidence="12" id="KW-1185">Reference proteome</keyword>
<keyword evidence="3 9" id="KW-0645">Protease</keyword>
<feature type="transmembrane region" description="Helical" evidence="9">
    <location>
        <begin position="12"/>
        <end position="31"/>
    </location>
</feature>
<keyword evidence="5 9" id="KW-0064">Aspartyl protease</keyword>
<comment type="function">
    <text evidence="9">This protein specifically catalyzes the removal of signal peptides from prolipoproteins.</text>
</comment>
<keyword evidence="4 9" id="KW-0812">Transmembrane</keyword>
<keyword evidence="11" id="KW-0449">Lipoprotein</keyword>
<dbReference type="EMBL" id="NMWU01000008">
    <property type="protein sequence ID" value="PLS31603.1"/>
    <property type="molecule type" value="Genomic_DNA"/>
</dbReference>
<keyword evidence="7 9" id="KW-1133">Transmembrane helix</keyword>
<comment type="similarity">
    <text evidence="1 9 10">Belongs to the peptidase A8 family.</text>
</comment>
<dbReference type="NCBIfam" id="NF011353">
    <property type="entry name" value="PRK14771.1"/>
    <property type="match status" value="1"/>
</dbReference>
<dbReference type="GO" id="GO:0006508">
    <property type="term" value="P:proteolysis"/>
    <property type="evidence" value="ECO:0007669"/>
    <property type="project" value="UniProtKB-KW"/>
</dbReference>
<feature type="transmembrane region" description="Helical" evidence="9">
    <location>
        <begin position="70"/>
        <end position="90"/>
    </location>
</feature>
<dbReference type="PRINTS" id="PR00781">
    <property type="entry name" value="LIPOSIGPTASE"/>
</dbReference>
<feature type="active site" evidence="9">
    <location>
        <position position="129"/>
    </location>
</feature>
<comment type="pathway">
    <text evidence="9">Protein modification; lipoprotein biosynthesis (signal peptide cleavage).</text>
</comment>